<feature type="compositionally biased region" description="Basic and acidic residues" evidence="5">
    <location>
        <begin position="370"/>
        <end position="394"/>
    </location>
</feature>
<evidence type="ECO:0000256" key="4">
    <source>
        <dbReference type="ARBA" id="ARBA00023242"/>
    </source>
</evidence>
<dbReference type="GO" id="GO:0000184">
    <property type="term" value="P:nuclear-transcribed mRNA catabolic process, nonsense-mediated decay"/>
    <property type="evidence" value="ECO:0007669"/>
    <property type="project" value="UniProtKB-KW"/>
</dbReference>
<dbReference type="InterPro" id="IPR005120">
    <property type="entry name" value="UPF3_dom"/>
</dbReference>
<dbReference type="FunFam" id="3.30.70.330:FF:000255">
    <property type="entry name" value="Regulator of nonsense transcripts UPF3"/>
    <property type="match status" value="1"/>
</dbReference>
<dbReference type="CDD" id="cd12455">
    <property type="entry name" value="RRM_like_Smg4_UPF3"/>
    <property type="match status" value="1"/>
</dbReference>
<keyword evidence="4" id="KW-0539">Nucleus</keyword>
<dbReference type="InterPro" id="IPR012677">
    <property type="entry name" value="Nucleotide-bd_a/b_plait_sf"/>
</dbReference>
<dbReference type="ExpressionAtlas" id="A0A654EFU7">
    <property type="expression patterns" value="baseline and differential"/>
</dbReference>
<evidence type="ECO:0000313" key="8">
    <source>
        <dbReference type="Proteomes" id="UP000426265"/>
    </source>
</evidence>
<feature type="compositionally biased region" description="Polar residues" evidence="5">
    <location>
        <begin position="223"/>
        <end position="239"/>
    </location>
</feature>
<evidence type="ECO:0000313" key="7">
    <source>
        <dbReference type="EMBL" id="VYS47944.1"/>
    </source>
</evidence>
<evidence type="ECO:0000256" key="1">
    <source>
        <dbReference type="ARBA" id="ARBA00004123"/>
    </source>
</evidence>
<feature type="compositionally biased region" description="Basic and acidic residues" evidence="5">
    <location>
        <begin position="337"/>
        <end position="348"/>
    </location>
</feature>
<dbReference type="GO" id="GO:0003676">
    <property type="term" value="F:nucleic acid binding"/>
    <property type="evidence" value="ECO:0007669"/>
    <property type="project" value="InterPro"/>
</dbReference>
<dbReference type="PANTHER" id="PTHR13112">
    <property type="entry name" value="UPF3 REGULATOR OF NONSENSE TRANSCRIPTS-LIKE PROTEIN"/>
    <property type="match status" value="1"/>
</dbReference>
<comment type="similarity">
    <text evidence="2">Belongs to the RENT3 family.</text>
</comment>
<reference evidence="7 8" key="1">
    <citation type="submission" date="2019-11" db="EMBL/GenBank/DDBJ databases">
        <authorList>
            <person name="Jiao W.-B."/>
            <person name="Schneeberger K."/>
        </authorList>
    </citation>
    <scope>NUCLEOTIDE SEQUENCE [LARGE SCALE GENOMIC DNA]</scope>
    <source>
        <strain evidence="8">cv. An-1</strain>
    </source>
</reference>
<evidence type="ECO:0000256" key="5">
    <source>
        <dbReference type="SAM" id="MobiDB-lite"/>
    </source>
</evidence>
<protein>
    <recommendedName>
        <fullName evidence="6">UPF3 domain-containing protein</fullName>
    </recommendedName>
</protein>
<dbReference type="InterPro" id="IPR035979">
    <property type="entry name" value="RBD_domain_sf"/>
</dbReference>
<name>A0A654EFU7_ARATH</name>
<feature type="domain" description="UPF3" evidence="6">
    <location>
        <begin position="6"/>
        <end position="168"/>
    </location>
</feature>
<accession>A0A654EFU7</accession>
<dbReference type="Proteomes" id="UP000426265">
    <property type="component" value="Unassembled WGS sequence"/>
</dbReference>
<sequence length="516" mass="57471">MKEPLQKKKVVVRHLPPSLSQSDLLSQIDPRFADRYNWVSFRPGKSSYKNQKYSRAYVSFKAPEDVYEFAAFFNGHVFVNEKGAQFKAIVEYAPSQRVPKPCDKKDPREGSISKDPDYLEFLKVIAQPVENLPSAEIQLERREAEQSGASKAAPIVTPLMEFIRQKRATVMGSQGLSDIRRGGRRARVVSANKPSPRPSKRNSEKKKYVEKESSKNVPRKTTADVSSSKPDYRQSNSSGKELPGNETAAIIDSSPPGIALTMDSGKKKILLLRSKDRDNPDNPPPQPEQHIDTNLSRNSTASRQNQKSDVGGRLIKGILLRNDSRPSQSSTFVQSEQRVEPSEAENYKRPSRPANTRAGKDYHTSGTISEKQERRTRNKDRPDRVMWAPRRDGSEDQPLSSAGNNGEVKDRMFSQRSGEVVNSSGGHTLENGSARHSSRRVGGRNRKEEVVIGEGKTSRRGSGGGPSSHEASQTKAKYMSHSTGFCPSMGIYRSQSKWGSNIINITWVLETFGPTL</sequence>
<dbReference type="SUPFAM" id="SSF54928">
    <property type="entry name" value="RNA-binding domain, RBD"/>
    <property type="match status" value="1"/>
</dbReference>
<feature type="compositionally biased region" description="Polar residues" evidence="5">
    <location>
        <begin position="414"/>
        <end position="435"/>
    </location>
</feature>
<organism evidence="7 8">
    <name type="scientific">Arabidopsis thaliana</name>
    <name type="common">Mouse-ear cress</name>
    <dbReference type="NCBI Taxonomy" id="3702"/>
    <lineage>
        <taxon>Eukaryota</taxon>
        <taxon>Viridiplantae</taxon>
        <taxon>Streptophyta</taxon>
        <taxon>Embryophyta</taxon>
        <taxon>Tracheophyta</taxon>
        <taxon>Spermatophyta</taxon>
        <taxon>Magnoliopsida</taxon>
        <taxon>eudicotyledons</taxon>
        <taxon>Gunneridae</taxon>
        <taxon>Pentapetalae</taxon>
        <taxon>rosids</taxon>
        <taxon>malvids</taxon>
        <taxon>Brassicales</taxon>
        <taxon>Brassicaceae</taxon>
        <taxon>Camelineae</taxon>
        <taxon>Arabidopsis</taxon>
    </lineage>
</organism>
<dbReference type="Gene3D" id="3.30.70.330">
    <property type="match status" value="1"/>
</dbReference>
<feature type="compositionally biased region" description="Polar residues" evidence="5">
    <location>
        <begin position="292"/>
        <end position="308"/>
    </location>
</feature>
<proteinExistence type="inferred from homology"/>
<dbReference type="EMBL" id="CACRSJ010000104">
    <property type="protein sequence ID" value="VYS47944.1"/>
    <property type="molecule type" value="Genomic_DNA"/>
</dbReference>
<dbReference type="AlphaFoldDB" id="A0A654EFU7"/>
<evidence type="ECO:0000256" key="2">
    <source>
        <dbReference type="ARBA" id="ARBA00005991"/>
    </source>
</evidence>
<evidence type="ECO:0000259" key="6">
    <source>
        <dbReference type="Pfam" id="PF03467"/>
    </source>
</evidence>
<feature type="compositionally biased region" description="Polar residues" evidence="5">
    <location>
        <begin position="325"/>
        <end position="336"/>
    </location>
</feature>
<evidence type="ECO:0000256" key="3">
    <source>
        <dbReference type="ARBA" id="ARBA00023161"/>
    </source>
</evidence>
<dbReference type="GO" id="GO:0005634">
    <property type="term" value="C:nucleus"/>
    <property type="evidence" value="ECO:0007669"/>
    <property type="project" value="UniProtKB-SubCell"/>
</dbReference>
<comment type="subcellular location">
    <subcellularLocation>
        <location evidence="1">Nucleus</location>
    </subcellularLocation>
</comment>
<feature type="region of interest" description="Disordered" evidence="5">
    <location>
        <begin position="173"/>
        <end position="261"/>
    </location>
</feature>
<keyword evidence="3" id="KW-0866">Nonsense-mediated mRNA decay</keyword>
<feature type="region of interest" description="Disordered" evidence="5">
    <location>
        <begin position="275"/>
        <end position="475"/>
    </location>
</feature>
<feature type="compositionally biased region" description="Basic and acidic residues" evidence="5">
    <location>
        <begin position="201"/>
        <end position="214"/>
    </location>
</feature>
<gene>
    <name evidence="7" type="ORF">AN1_LOCUS3429</name>
</gene>
<dbReference type="PANTHER" id="PTHR13112:SF5">
    <property type="entry name" value="REGULATOR OF NONSENSE TRANSCRIPTS UPF3"/>
    <property type="match status" value="1"/>
</dbReference>
<dbReference type="InterPro" id="IPR039722">
    <property type="entry name" value="Upf3"/>
</dbReference>
<dbReference type="Pfam" id="PF03467">
    <property type="entry name" value="Smg4_UPF3"/>
    <property type="match status" value="1"/>
</dbReference>